<dbReference type="PANTHER" id="PTHR43369">
    <property type="entry name" value="PHOSPHORIBOSYLGLYCINAMIDE FORMYLTRANSFERASE"/>
    <property type="match status" value="1"/>
</dbReference>
<dbReference type="SUPFAM" id="SSF53328">
    <property type="entry name" value="Formyltransferase"/>
    <property type="match status" value="1"/>
</dbReference>
<evidence type="ECO:0000313" key="10">
    <source>
        <dbReference type="Proteomes" id="UP000186218"/>
    </source>
</evidence>
<feature type="binding site" evidence="6">
    <location>
        <begin position="135"/>
        <end position="138"/>
    </location>
    <ligand>
        <name>(6R)-10-formyltetrahydrofolate</name>
        <dbReference type="ChEBI" id="CHEBI:195366"/>
    </ligand>
</feature>
<organism evidence="9 10">
    <name type="scientific">Williamsia sterculiae</name>
    <dbReference type="NCBI Taxonomy" id="1344003"/>
    <lineage>
        <taxon>Bacteria</taxon>
        <taxon>Bacillati</taxon>
        <taxon>Actinomycetota</taxon>
        <taxon>Actinomycetes</taxon>
        <taxon>Mycobacteriales</taxon>
        <taxon>Nocardiaceae</taxon>
        <taxon>Williamsia</taxon>
    </lineage>
</organism>
<comment type="function">
    <text evidence="6">Catalyzes the transfer of a formyl group from 10-formyltetrahydrofolate to 5-phospho-ribosyl-glycinamide (GAR), producing 5-phospho-ribosyl-N-formylglycinamide (FGAR) and tetrahydrofolate.</text>
</comment>
<dbReference type="GO" id="GO:0005829">
    <property type="term" value="C:cytosol"/>
    <property type="evidence" value="ECO:0007669"/>
    <property type="project" value="TreeGrafter"/>
</dbReference>
<accession>A0A1N7DIN5</accession>
<dbReference type="NCBIfam" id="TIGR00639">
    <property type="entry name" value="PurN"/>
    <property type="match status" value="1"/>
</dbReference>
<feature type="binding site" evidence="6">
    <location>
        <position position="110"/>
    </location>
    <ligand>
        <name>(6R)-10-formyltetrahydrofolate</name>
        <dbReference type="ChEBI" id="CHEBI:195366"/>
    </ligand>
</feature>
<proteinExistence type="inferred from homology"/>
<dbReference type="InterPro" id="IPR002376">
    <property type="entry name" value="Formyl_transf_N"/>
</dbReference>
<keyword evidence="3 6" id="KW-0658">Purine biosynthesis</keyword>
<dbReference type="HAMAP" id="MF_01930">
    <property type="entry name" value="PurN"/>
    <property type="match status" value="1"/>
</dbReference>
<dbReference type="STRING" id="1344003.SAMN05445060_0667"/>
<evidence type="ECO:0000256" key="2">
    <source>
        <dbReference type="ARBA" id="ARBA00022679"/>
    </source>
</evidence>
<comment type="caution">
    <text evidence="6">Lacks conserved residue(s) required for the propagation of feature annotation.</text>
</comment>
<evidence type="ECO:0000259" key="8">
    <source>
        <dbReference type="Pfam" id="PF00551"/>
    </source>
</evidence>
<name>A0A1N7DIN5_9NOCA</name>
<feature type="domain" description="Formyl transferase N-terminal" evidence="8">
    <location>
        <begin position="50"/>
        <end position="227"/>
    </location>
</feature>
<dbReference type="Proteomes" id="UP000186218">
    <property type="component" value="Unassembled WGS sequence"/>
</dbReference>
<dbReference type="GO" id="GO:0004644">
    <property type="term" value="F:phosphoribosylglycinamide formyltransferase activity"/>
    <property type="evidence" value="ECO:0007669"/>
    <property type="project" value="UniProtKB-UniRule"/>
</dbReference>
<keyword evidence="2 6" id="KW-0808">Transferase</keyword>
<dbReference type="EC" id="2.1.2.2" evidence="6"/>
<dbReference type="GO" id="GO:0006189">
    <property type="term" value="P:'de novo' IMP biosynthetic process"/>
    <property type="evidence" value="ECO:0007669"/>
    <property type="project" value="UniProtKB-UniRule"/>
</dbReference>
<dbReference type="OrthoDB" id="9806170at2"/>
<keyword evidence="10" id="KW-1185">Reference proteome</keyword>
<evidence type="ECO:0000256" key="1">
    <source>
        <dbReference type="ARBA" id="ARBA00005054"/>
    </source>
</evidence>
<dbReference type="InterPro" id="IPR001555">
    <property type="entry name" value="GART_AS"/>
</dbReference>
<evidence type="ECO:0000256" key="6">
    <source>
        <dbReference type="HAMAP-Rule" id="MF_01930"/>
    </source>
</evidence>
<comment type="catalytic activity">
    <reaction evidence="5 6">
        <text>N(1)-(5-phospho-beta-D-ribosyl)glycinamide + (6R)-10-formyltetrahydrofolate = N(2)-formyl-N(1)-(5-phospho-beta-D-ribosyl)glycinamide + (6S)-5,6,7,8-tetrahydrofolate + H(+)</text>
        <dbReference type="Rhea" id="RHEA:15053"/>
        <dbReference type="ChEBI" id="CHEBI:15378"/>
        <dbReference type="ChEBI" id="CHEBI:57453"/>
        <dbReference type="ChEBI" id="CHEBI:143788"/>
        <dbReference type="ChEBI" id="CHEBI:147286"/>
        <dbReference type="ChEBI" id="CHEBI:195366"/>
        <dbReference type="EC" id="2.1.2.2"/>
    </reaction>
</comment>
<dbReference type="AlphaFoldDB" id="A0A1N7DIN5"/>
<feature type="active site" description="Proton donor" evidence="6">
    <location>
        <position position="154"/>
    </location>
</feature>
<evidence type="ECO:0000313" key="9">
    <source>
        <dbReference type="EMBL" id="SIR75713.1"/>
    </source>
</evidence>
<protein>
    <recommendedName>
        <fullName evidence="6">Phosphoribosylglycinamide formyltransferase</fullName>
        <ecNumber evidence="6">2.1.2.2</ecNumber>
    </recommendedName>
    <alternativeName>
        <fullName evidence="6">5'-phosphoribosylglycinamide transformylase</fullName>
    </alternativeName>
    <alternativeName>
        <fullName evidence="6">GAR transformylase</fullName>
        <shortName evidence="6">GART</shortName>
    </alternativeName>
</protein>
<evidence type="ECO:0000256" key="3">
    <source>
        <dbReference type="ARBA" id="ARBA00022755"/>
    </source>
</evidence>
<reference evidence="9 10" key="1">
    <citation type="submission" date="2017-01" db="EMBL/GenBank/DDBJ databases">
        <authorList>
            <person name="Mah S.A."/>
            <person name="Swanson W.J."/>
            <person name="Moy G.W."/>
            <person name="Vacquier V.D."/>
        </authorList>
    </citation>
    <scope>NUCLEOTIDE SEQUENCE [LARGE SCALE GENOMIC DNA]</scope>
    <source>
        <strain evidence="9 10">CPCC 203464</strain>
    </source>
</reference>
<dbReference type="CDD" id="cd08645">
    <property type="entry name" value="FMT_core_GART"/>
    <property type="match status" value="1"/>
</dbReference>
<evidence type="ECO:0000256" key="7">
    <source>
        <dbReference type="SAM" id="MobiDB-lite"/>
    </source>
</evidence>
<sequence length="245" mass="25401">MRHGDRANPARTPGVVPGATAGDVSRGPAHRYDHSEEPVLNVSPDPAAPIVVLASGTGTLLSALLDAGDGPDSPFRVVAVVTDRDCPAAAIAVRRDLPVHVLPIGTHASRVEWDVGMTAAVAGYRPRVVVTAGFMKILGSAFLDEFAGRIINSHPALLPAFPGAHAVADALAHGVKVSGCTVHLVDAGVDTGPILAQAPVFVEPEDDEITLHERIKAVERGLLATVVAAVIRTGVDIDGRKAHIR</sequence>
<dbReference type="Gene3D" id="3.40.50.170">
    <property type="entry name" value="Formyl transferase, N-terminal domain"/>
    <property type="match status" value="1"/>
</dbReference>
<dbReference type="Pfam" id="PF00551">
    <property type="entry name" value="Formyl_trans_N"/>
    <property type="match status" value="1"/>
</dbReference>
<evidence type="ECO:0000256" key="5">
    <source>
        <dbReference type="ARBA" id="ARBA00047664"/>
    </source>
</evidence>
<gene>
    <name evidence="6" type="primary">purN</name>
    <name evidence="9" type="ORF">SAMN05445060_0667</name>
</gene>
<evidence type="ECO:0000256" key="4">
    <source>
        <dbReference type="ARBA" id="ARBA00038440"/>
    </source>
</evidence>
<comment type="similarity">
    <text evidence="4 6">Belongs to the GART family.</text>
</comment>
<dbReference type="EMBL" id="FTNT01000002">
    <property type="protein sequence ID" value="SIR75713.1"/>
    <property type="molecule type" value="Genomic_DNA"/>
</dbReference>
<dbReference type="InterPro" id="IPR036477">
    <property type="entry name" value="Formyl_transf_N_sf"/>
</dbReference>
<feature type="binding site" evidence="6">
    <location>
        <position position="152"/>
    </location>
    <ligand>
        <name>(6R)-10-formyltetrahydrofolate</name>
        <dbReference type="ChEBI" id="CHEBI:195366"/>
    </ligand>
</feature>
<dbReference type="UniPathway" id="UPA00074">
    <property type="reaction ID" value="UER00126"/>
</dbReference>
<dbReference type="PROSITE" id="PS00373">
    <property type="entry name" value="GART"/>
    <property type="match status" value="1"/>
</dbReference>
<feature type="site" description="Raises pKa of active site His" evidence="6">
    <location>
        <position position="190"/>
    </location>
</feature>
<dbReference type="PANTHER" id="PTHR43369:SF2">
    <property type="entry name" value="PHOSPHORIBOSYLGLYCINAMIDE FORMYLTRANSFERASE"/>
    <property type="match status" value="1"/>
</dbReference>
<comment type="pathway">
    <text evidence="1 6">Purine metabolism; IMP biosynthesis via de novo pathway; N(2)-formyl-N(1)-(5-phospho-D-ribosyl)glycinamide from N(1)-(5-phospho-D-ribosyl)glycinamide (10-formyl THF route): step 1/1.</text>
</comment>
<feature type="region of interest" description="Disordered" evidence="7">
    <location>
        <begin position="1"/>
        <end position="40"/>
    </location>
</feature>
<dbReference type="InterPro" id="IPR004607">
    <property type="entry name" value="GART"/>
</dbReference>